<keyword evidence="1" id="KW-0732">Signal</keyword>
<feature type="signal peptide" evidence="1">
    <location>
        <begin position="1"/>
        <end position="16"/>
    </location>
</feature>
<evidence type="ECO:0000313" key="2">
    <source>
        <dbReference type="EMBL" id="KAI9639456.1"/>
    </source>
</evidence>
<dbReference type="AlphaFoldDB" id="A0AA38HFM2"/>
<dbReference type="RefSeq" id="XP_052949233.1">
    <property type="nucleotide sequence ID" value="XM_053090764.1"/>
</dbReference>
<reference evidence="2" key="1">
    <citation type="journal article" date="2022" name="G3 (Bethesda)">
        <title>High quality genome of the basidiomycete yeast Dioszegia hungarica PDD-24b-2 isolated from cloud water.</title>
        <authorList>
            <person name="Jarrige D."/>
            <person name="Haridas S."/>
            <person name="Bleykasten-Grosshans C."/>
            <person name="Joly M."/>
            <person name="Nadalig T."/>
            <person name="Sancelme M."/>
            <person name="Vuilleumier S."/>
            <person name="Grigoriev I.V."/>
            <person name="Amato P."/>
            <person name="Bringel F."/>
        </authorList>
    </citation>
    <scope>NUCLEOTIDE SEQUENCE</scope>
    <source>
        <strain evidence="2">PDD-24b-2</strain>
    </source>
</reference>
<evidence type="ECO:0000256" key="1">
    <source>
        <dbReference type="SAM" id="SignalP"/>
    </source>
</evidence>
<gene>
    <name evidence="2" type="ORF">MKK02DRAFT_39754</name>
</gene>
<feature type="chain" id="PRO_5041232338" evidence="1">
    <location>
        <begin position="17"/>
        <end position="229"/>
    </location>
</feature>
<evidence type="ECO:0000313" key="3">
    <source>
        <dbReference type="Proteomes" id="UP001164286"/>
    </source>
</evidence>
<dbReference type="GeneID" id="77729969"/>
<sequence>MRSAVFLAALVASVSAQLKIETPTSLIECQPAKLMWSGGTAPYFPAVIPGGQASAAALKTFPQTSDTSLTWTVDLATGQEVTLRITDSTGAINYAEKVPIQAGSSKTCLNGAVAVGGASGSASGAAASGSATSSGVRASASSAAGAVGMSASSVSSAASGMASSARASVSSMSGSASGVGASASSVSSAAASRVSGATSSSAAAYLSTEPKVVGGLLGVIAGVFGILAL</sequence>
<accession>A0AA38HFM2</accession>
<dbReference type="EMBL" id="JAKWFO010000001">
    <property type="protein sequence ID" value="KAI9639456.1"/>
    <property type="molecule type" value="Genomic_DNA"/>
</dbReference>
<proteinExistence type="predicted"/>
<dbReference type="PANTHER" id="PTHR37487:SF2">
    <property type="entry name" value="EXPRESSED PROTEIN"/>
    <property type="match status" value="1"/>
</dbReference>
<dbReference type="PANTHER" id="PTHR37487">
    <property type="entry name" value="CHROMOSOME 1, WHOLE GENOME SHOTGUN SEQUENCE"/>
    <property type="match status" value="1"/>
</dbReference>
<dbReference type="Proteomes" id="UP001164286">
    <property type="component" value="Unassembled WGS sequence"/>
</dbReference>
<keyword evidence="3" id="KW-1185">Reference proteome</keyword>
<organism evidence="2 3">
    <name type="scientific">Dioszegia hungarica</name>
    <dbReference type="NCBI Taxonomy" id="4972"/>
    <lineage>
        <taxon>Eukaryota</taxon>
        <taxon>Fungi</taxon>
        <taxon>Dikarya</taxon>
        <taxon>Basidiomycota</taxon>
        <taxon>Agaricomycotina</taxon>
        <taxon>Tremellomycetes</taxon>
        <taxon>Tremellales</taxon>
        <taxon>Bulleribasidiaceae</taxon>
        <taxon>Dioszegia</taxon>
    </lineage>
</organism>
<protein>
    <submittedName>
        <fullName evidence="2">Uncharacterized protein</fullName>
    </submittedName>
</protein>
<name>A0AA38HFM2_9TREE</name>
<comment type="caution">
    <text evidence="2">The sequence shown here is derived from an EMBL/GenBank/DDBJ whole genome shotgun (WGS) entry which is preliminary data.</text>
</comment>